<evidence type="ECO:0000256" key="2">
    <source>
        <dbReference type="SAM" id="Phobius"/>
    </source>
</evidence>
<evidence type="ECO:0000313" key="4">
    <source>
        <dbReference type="Proteomes" id="UP000321907"/>
    </source>
</evidence>
<dbReference type="RefSeq" id="WP_147931830.1">
    <property type="nucleotide sequence ID" value="NZ_VOXD01000027.1"/>
</dbReference>
<protein>
    <submittedName>
        <fullName evidence="3">DUF3098 domain-containing protein</fullName>
    </submittedName>
</protein>
<organism evidence="3 4">
    <name type="scientific">Neolewinella aurantiaca</name>
    <dbReference type="NCBI Taxonomy" id="2602767"/>
    <lineage>
        <taxon>Bacteria</taxon>
        <taxon>Pseudomonadati</taxon>
        <taxon>Bacteroidota</taxon>
        <taxon>Saprospiria</taxon>
        <taxon>Saprospirales</taxon>
        <taxon>Lewinellaceae</taxon>
        <taxon>Neolewinella</taxon>
    </lineage>
</organism>
<comment type="caution">
    <text evidence="3">The sequence shown here is derived from an EMBL/GenBank/DDBJ whole genome shotgun (WGS) entry which is preliminary data.</text>
</comment>
<dbReference type="Proteomes" id="UP000321907">
    <property type="component" value="Unassembled WGS sequence"/>
</dbReference>
<feature type="region of interest" description="Disordered" evidence="1">
    <location>
        <begin position="1"/>
        <end position="50"/>
    </location>
</feature>
<evidence type="ECO:0000313" key="3">
    <source>
        <dbReference type="EMBL" id="TXF88042.1"/>
    </source>
</evidence>
<dbReference type="EMBL" id="VOXD01000027">
    <property type="protein sequence ID" value="TXF88042.1"/>
    <property type="molecule type" value="Genomic_DNA"/>
</dbReference>
<dbReference type="AlphaFoldDB" id="A0A5C7FNU0"/>
<keyword evidence="2" id="KW-0812">Transmembrane</keyword>
<dbReference type="InterPro" id="IPR021448">
    <property type="entry name" value="DUF3098"/>
</dbReference>
<sequence length="117" mass="12673">MSKQHNKKSDRREAQRAAANTPRAAATPKPATPRTSSRTAAAKPANDRPLTFGRDTYIWMGIGFGLVVLSLLLMSGGRGEDPAVFDENVIYSFRKITLAPIVMLAGLGTVIYAILKK</sequence>
<keyword evidence="2" id="KW-1133">Transmembrane helix</keyword>
<feature type="transmembrane region" description="Helical" evidence="2">
    <location>
        <begin position="96"/>
        <end position="115"/>
    </location>
</feature>
<gene>
    <name evidence="3" type="ORF">FUA23_16295</name>
</gene>
<accession>A0A5C7FNU0</accession>
<keyword evidence="2" id="KW-0472">Membrane</keyword>
<keyword evidence="4" id="KW-1185">Reference proteome</keyword>
<proteinExistence type="predicted"/>
<dbReference type="Pfam" id="PF11297">
    <property type="entry name" value="DUF3098"/>
    <property type="match status" value="1"/>
</dbReference>
<feature type="compositionally biased region" description="Low complexity" evidence="1">
    <location>
        <begin position="16"/>
        <end position="42"/>
    </location>
</feature>
<reference evidence="3 4" key="1">
    <citation type="submission" date="2019-08" db="EMBL/GenBank/DDBJ databases">
        <title>Lewinella sp. strain SSH13 Genome sequencing and assembly.</title>
        <authorList>
            <person name="Kim I."/>
        </authorList>
    </citation>
    <scope>NUCLEOTIDE SEQUENCE [LARGE SCALE GENOMIC DNA]</scope>
    <source>
        <strain evidence="3 4">SSH13</strain>
    </source>
</reference>
<evidence type="ECO:0000256" key="1">
    <source>
        <dbReference type="SAM" id="MobiDB-lite"/>
    </source>
</evidence>
<name>A0A5C7FNU0_9BACT</name>
<feature type="transmembrane region" description="Helical" evidence="2">
    <location>
        <begin position="57"/>
        <end position="76"/>
    </location>
</feature>
<dbReference type="OrthoDB" id="963379at2"/>